<comment type="pathway">
    <text evidence="2 11">Cofactor biosynthesis; (R)-pantothenate biosynthesis; (R)-pantoate from 3-methyl-2-oxobutanoate: step 2/2.</text>
</comment>
<evidence type="ECO:0000256" key="4">
    <source>
        <dbReference type="ARBA" id="ARBA00013014"/>
    </source>
</evidence>
<evidence type="ECO:0000256" key="3">
    <source>
        <dbReference type="ARBA" id="ARBA00007870"/>
    </source>
</evidence>
<dbReference type="UniPathway" id="UPA00028">
    <property type="reaction ID" value="UER00004"/>
</dbReference>
<protein>
    <recommendedName>
        <fullName evidence="5 11">2-dehydropantoate 2-reductase</fullName>
        <ecNumber evidence="4 11">1.1.1.169</ecNumber>
    </recommendedName>
    <alternativeName>
        <fullName evidence="9 11">Ketopantoate reductase</fullName>
    </alternativeName>
</protein>
<dbReference type="InterPro" id="IPR008927">
    <property type="entry name" value="6-PGluconate_DH-like_C_sf"/>
</dbReference>
<dbReference type="Gene3D" id="1.10.1040.10">
    <property type="entry name" value="N-(1-d-carboxylethyl)-l-norvaline Dehydrogenase, domain 2"/>
    <property type="match status" value="1"/>
</dbReference>
<dbReference type="InterPro" id="IPR050838">
    <property type="entry name" value="Ketopantoate_reductase"/>
</dbReference>
<dbReference type="InterPro" id="IPR013328">
    <property type="entry name" value="6PGD_dom2"/>
</dbReference>
<accession>A0A537JZT5</accession>
<dbReference type="SUPFAM" id="SSF51735">
    <property type="entry name" value="NAD(P)-binding Rossmann-fold domains"/>
    <property type="match status" value="1"/>
</dbReference>
<dbReference type="GO" id="GO:0015940">
    <property type="term" value="P:pantothenate biosynthetic process"/>
    <property type="evidence" value="ECO:0007669"/>
    <property type="project" value="UniProtKB-UniPathway"/>
</dbReference>
<keyword evidence="7 11" id="KW-0521">NADP</keyword>
<name>A0A537JZT5_9BACT</name>
<organism evidence="14 15">
    <name type="scientific">Candidatus Segetimicrobium genomatis</name>
    <dbReference type="NCBI Taxonomy" id="2569760"/>
    <lineage>
        <taxon>Bacteria</taxon>
        <taxon>Bacillati</taxon>
        <taxon>Candidatus Sysuimicrobiota</taxon>
        <taxon>Candidatus Sysuimicrobiia</taxon>
        <taxon>Candidatus Sysuimicrobiales</taxon>
        <taxon>Candidatus Segetimicrobiaceae</taxon>
        <taxon>Candidatus Segetimicrobium</taxon>
    </lineage>
</organism>
<dbReference type="InterPro" id="IPR003710">
    <property type="entry name" value="ApbA"/>
</dbReference>
<dbReference type="InterPro" id="IPR013332">
    <property type="entry name" value="KPR_N"/>
</dbReference>
<dbReference type="InterPro" id="IPR013752">
    <property type="entry name" value="KPA_reductase"/>
</dbReference>
<dbReference type="GO" id="GO:0005737">
    <property type="term" value="C:cytoplasm"/>
    <property type="evidence" value="ECO:0007669"/>
    <property type="project" value="TreeGrafter"/>
</dbReference>
<dbReference type="Proteomes" id="UP000318509">
    <property type="component" value="Unassembled WGS sequence"/>
</dbReference>
<dbReference type="EMBL" id="VBAK01000130">
    <property type="protein sequence ID" value="TMI89048.1"/>
    <property type="molecule type" value="Genomic_DNA"/>
</dbReference>
<evidence type="ECO:0000256" key="10">
    <source>
        <dbReference type="ARBA" id="ARBA00048793"/>
    </source>
</evidence>
<comment type="function">
    <text evidence="1 11">Catalyzes the NADPH-dependent reduction of ketopantoate into pantoic acid.</text>
</comment>
<comment type="catalytic activity">
    <reaction evidence="10 11">
        <text>(R)-pantoate + NADP(+) = 2-dehydropantoate + NADPH + H(+)</text>
        <dbReference type="Rhea" id="RHEA:16233"/>
        <dbReference type="ChEBI" id="CHEBI:11561"/>
        <dbReference type="ChEBI" id="CHEBI:15378"/>
        <dbReference type="ChEBI" id="CHEBI:15980"/>
        <dbReference type="ChEBI" id="CHEBI:57783"/>
        <dbReference type="ChEBI" id="CHEBI:58349"/>
        <dbReference type="EC" id="1.1.1.169"/>
    </reaction>
</comment>
<feature type="domain" description="Ketopantoate reductase C-terminal" evidence="13">
    <location>
        <begin position="178"/>
        <end position="319"/>
    </location>
</feature>
<evidence type="ECO:0000256" key="11">
    <source>
        <dbReference type="RuleBase" id="RU362068"/>
    </source>
</evidence>
<comment type="caution">
    <text evidence="14">The sequence shown here is derived from an EMBL/GenBank/DDBJ whole genome shotgun (WGS) entry which is preliminary data.</text>
</comment>
<evidence type="ECO:0000256" key="1">
    <source>
        <dbReference type="ARBA" id="ARBA00002919"/>
    </source>
</evidence>
<dbReference type="GO" id="GO:0050661">
    <property type="term" value="F:NADP binding"/>
    <property type="evidence" value="ECO:0007669"/>
    <property type="project" value="TreeGrafter"/>
</dbReference>
<dbReference type="Gene3D" id="3.40.50.720">
    <property type="entry name" value="NAD(P)-binding Rossmann-like Domain"/>
    <property type="match status" value="1"/>
</dbReference>
<evidence type="ECO:0000256" key="6">
    <source>
        <dbReference type="ARBA" id="ARBA00022655"/>
    </source>
</evidence>
<dbReference type="EC" id="1.1.1.169" evidence="4 11"/>
<evidence type="ECO:0000256" key="9">
    <source>
        <dbReference type="ARBA" id="ARBA00032024"/>
    </source>
</evidence>
<evidence type="ECO:0000256" key="2">
    <source>
        <dbReference type="ARBA" id="ARBA00004994"/>
    </source>
</evidence>
<evidence type="ECO:0000256" key="7">
    <source>
        <dbReference type="ARBA" id="ARBA00022857"/>
    </source>
</evidence>
<dbReference type="SUPFAM" id="SSF48179">
    <property type="entry name" value="6-phosphogluconate dehydrogenase C-terminal domain-like"/>
    <property type="match status" value="1"/>
</dbReference>
<keyword evidence="6 11" id="KW-0566">Pantothenate biosynthesis</keyword>
<dbReference type="NCBIfam" id="TIGR00745">
    <property type="entry name" value="apbA_panE"/>
    <property type="match status" value="1"/>
</dbReference>
<dbReference type="GO" id="GO:0008677">
    <property type="term" value="F:2-dehydropantoate 2-reductase activity"/>
    <property type="evidence" value="ECO:0007669"/>
    <property type="project" value="UniProtKB-EC"/>
</dbReference>
<dbReference type="PANTHER" id="PTHR43765:SF2">
    <property type="entry name" value="2-DEHYDROPANTOATE 2-REDUCTASE"/>
    <property type="match status" value="1"/>
</dbReference>
<evidence type="ECO:0000256" key="5">
    <source>
        <dbReference type="ARBA" id="ARBA00019465"/>
    </source>
</evidence>
<gene>
    <name evidence="14" type="ORF">E6H00_10775</name>
</gene>
<keyword evidence="8 11" id="KW-0560">Oxidoreductase</keyword>
<sequence length="346" mass="36832">MHVLCFGAGAIGSLVGARLSLGGVDVTLLGRRAHVAAIRTSGLVLETPRGRLTAKQVDSITSLDDLRSPPDLVLLTVKAYDTREALQALRPVLQGGSSIMSLQNGIGNEDLIAIAAGPERTLAGSITINAGQPRPGVVRQNTEAGGLGLARVDRRLGPADLVALFRGAGIRTEPYPDYRAMKWSKLLLNIFTNATSAILDLSPADIVGDPSLYGLEREAFREARRVMGALGLRPVALPGYPVPWLAALVAVPPWAARPVLLRVIRRARGEGGRPSLWHDVRRGRSQTEVDVLNGAVVREGARLGIATPVNAVLTEAVEGIAAGRLDPTEFRGRPQALLALLDKRRK</sequence>
<evidence type="ECO:0000256" key="8">
    <source>
        <dbReference type="ARBA" id="ARBA00023002"/>
    </source>
</evidence>
<evidence type="ECO:0000313" key="15">
    <source>
        <dbReference type="Proteomes" id="UP000318509"/>
    </source>
</evidence>
<dbReference type="PANTHER" id="PTHR43765">
    <property type="entry name" value="2-DEHYDROPANTOATE 2-REDUCTASE-RELATED"/>
    <property type="match status" value="1"/>
</dbReference>
<comment type="similarity">
    <text evidence="3 11">Belongs to the ketopantoate reductase family.</text>
</comment>
<dbReference type="Pfam" id="PF02558">
    <property type="entry name" value="ApbA"/>
    <property type="match status" value="1"/>
</dbReference>
<evidence type="ECO:0000259" key="12">
    <source>
        <dbReference type="Pfam" id="PF02558"/>
    </source>
</evidence>
<reference evidence="14 15" key="1">
    <citation type="journal article" date="2019" name="Nat. Microbiol.">
        <title>Mediterranean grassland soil C-N compound turnover is dependent on rainfall and depth, and is mediated by genomically divergent microorganisms.</title>
        <authorList>
            <person name="Diamond S."/>
            <person name="Andeer P.F."/>
            <person name="Li Z."/>
            <person name="Crits-Christoph A."/>
            <person name="Burstein D."/>
            <person name="Anantharaman K."/>
            <person name="Lane K.R."/>
            <person name="Thomas B.C."/>
            <person name="Pan C."/>
            <person name="Northen T.R."/>
            <person name="Banfield J.F."/>
        </authorList>
    </citation>
    <scope>NUCLEOTIDE SEQUENCE [LARGE SCALE GENOMIC DNA]</scope>
    <source>
        <strain evidence="14">NP_3</strain>
    </source>
</reference>
<evidence type="ECO:0000313" key="14">
    <source>
        <dbReference type="EMBL" id="TMI89048.1"/>
    </source>
</evidence>
<evidence type="ECO:0000259" key="13">
    <source>
        <dbReference type="Pfam" id="PF08546"/>
    </source>
</evidence>
<dbReference type="Pfam" id="PF08546">
    <property type="entry name" value="ApbA_C"/>
    <property type="match status" value="1"/>
</dbReference>
<proteinExistence type="inferred from homology"/>
<feature type="domain" description="Ketopantoate reductase N-terminal" evidence="12">
    <location>
        <begin position="5"/>
        <end position="142"/>
    </location>
</feature>
<dbReference type="AlphaFoldDB" id="A0A537JZT5"/>
<dbReference type="InterPro" id="IPR036291">
    <property type="entry name" value="NAD(P)-bd_dom_sf"/>
</dbReference>